<evidence type="ECO:0000256" key="1">
    <source>
        <dbReference type="ARBA" id="ARBA00004604"/>
    </source>
</evidence>
<feature type="compositionally biased region" description="Basic and acidic residues" evidence="6">
    <location>
        <begin position="622"/>
        <end position="631"/>
    </location>
</feature>
<organism evidence="10 11">
    <name type="scientific">Mortierella isabellina</name>
    <name type="common">Filamentous fungus</name>
    <name type="synonym">Umbelopsis isabellina</name>
    <dbReference type="NCBI Taxonomy" id="91625"/>
    <lineage>
        <taxon>Eukaryota</taxon>
        <taxon>Fungi</taxon>
        <taxon>Fungi incertae sedis</taxon>
        <taxon>Mucoromycota</taxon>
        <taxon>Mucoromycotina</taxon>
        <taxon>Umbelopsidomycetes</taxon>
        <taxon>Umbelopsidales</taxon>
        <taxon>Umbelopsidaceae</taxon>
        <taxon>Umbelopsis</taxon>
    </lineage>
</organism>
<dbReference type="InterPro" id="IPR056551">
    <property type="entry name" value="Beta-prop_NOL10_N"/>
</dbReference>
<keyword evidence="5" id="KW-0539">Nucleus</keyword>
<evidence type="ECO:0000313" key="11">
    <source>
        <dbReference type="Proteomes" id="UP000654370"/>
    </source>
</evidence>
<feature type="compositionally biased region" description="Basic and acidic residues" evidence="6">
    <location>
        <begin position="562"/>
        <end position="572"/>
    </location>
</feature>
<evidence type="ECO:0000259" key="9">
    <source>
        <dbReference type="Pfam" id="PF23098"/>
    </source>
</evidence>
<dbReference type="GO" id="GO:0030686">
    <property type="term" value="C:90S preribosome"/>
    <property type="evidence" value="ECO:0007669"/>
    <property type="project" value="TreeGrafter"/>
</dbReference>
<dbReference type="GO" id="GO:0000462">
    <property type="term" value="P:maturation of SSU-rRNA from tricistronic rRNA transcript (SSU-rRNA, 5.8S rRNA, LSU-rRNA)"/>
    <property type="evidence" value="ECO:0007669"/>
    <property type="project" value="TreeGrafter"/>
</dbReference>
<evidence type="ECO:0000259" key="7">
    <source>
        <dbReference type="Pfam" id="PF08159"/>
    </source>
</evidence>
<keyword evidence="11" id="KW-1185">Reference proteome</keyword>
<dbReference type="InterPro" id="IPR036322">
    <property type="entry name" value="WD40_repeat_dom_sf"/>
</dbReference>
<dbReference type="InterPro" id="IPR040382">
    <property type="entry name" value="NOL10/Enp2"/>
</dbReference>
<dbReference type="InterPro" id="IPR012580">
    <property type="entry name" value="NUC153"/>
</dbReference>
<feature type="compositionally biased region" description="Basic and acidic residues" evidence="6">
    <location>
        <begin position="587"/>
        <end position="607"/>
    </location>
</feature>
<feature type="region of interest" description="Disordered" evidence="6">
    <location>
        <begin position="474"/>
        <end position="495"/>
    </location>
</feature>
<evidence type="ECO:0000256" key="6">
    <source>
        <dbReference type="SAM" id="MobiDB-lite"/>
    </source>
</evidence>
<dbReference type="Gene3D" id="2.130.10.10">
    <property type="entry name" value="YVTN repeat-like/Quinoprotein amine dehydrogenase"/>
    <property type="match status" value="1"/>
</dbReference>
<dbReference type="PANTHER" id="PTHR14927:SF0">
    <property type="entry name" value="NUCLEOLAR PROTEIN 10"/>
    <property type="match status" value="1"/>
</dbReference>
<evidence type="ECO:0000256" key="2">
    <source>
        <dbReference type="ARBA" id="ARBA00005264"/>
    </source>
</evidence>
<sequence length="692" mass="78072">MVLQVSNANNVKIYTVSGGLGSRSIPDWLARKKKKALKKDLEYRARIELIQDFEFPEASNRVKCTADGNFAMATGVYKPQIRVYEFAEMSMKFERHTDAENVDFEILSDDWTKSVHLQSDRSIEFHSQGGIHYRTRIPKFGRDLAYHYPSCDLLVGAAGNEVYRLNLEQGRFLNPIATDSESGVNATEVCPAHQLFGFGTASGTVEFWDPRSRSRVGMLQPQVPAAFGNTDATNLEVSALKFRHDGLSLAVGTNTGHTLLYDLRSSMPWLVKDHQYGFPIKSLDWHDGITASSSEGSGKVIVSDCKIVKIWDRLNGSHFTSIEPENDINDVSTVNNSGLLFMAMEGIQMGAYYIPQLGPAPKWASFLDNLTEEMEENPSSNIYDDYKFVSRKELDALGLEHLIGTDTLKAYMHGFFVDLRLYEKAKLIANPFAYDDYRERLVREKLEKERASRIRATNKLPAVNKELAKKLLDEGKKKKKKEEKPNPLEDDRFKDLFADPDFQVDEESNEYKLLHPTAKKNLKVASDDEDMSEAEEEVEEDDEVDSDDSRKMSGDSDSEDDIISKIRKERGGHVRSKAAAQTTIRSQPHERWKPKEKTKAGKRELEMRTGTTNNTGRAVGTSRKDMRKSFGDRVASTSQSSQGHRVSRTAMGGMEMSFKLQSKKKRDDSNAGAGGPDRRQRRSASKNTFRGM</sequence>
<evidence type="ECO:0008006" key="12">
    <source>
        <dbReference type="Google" id="ProtNLM"/>
    </source>
</evidence>
<keyword evidence="3" id="KW-0853">WD repeat</keyword>
<dbReference type="SUPFAM" id="SSF50978">
    <property type="entry name" value="WD40 repeat-like"/>
    <property type="match status" value="1"/>
</dbReference>
<proteinExistence type="inferred from homology"/>
<evidence type="ECO:0000313" key="10">
    <source>
        <dbReference type="EMBL" id="KAG2182524.1"/>
    </source>
</evidence>
<dbReference type="InterPro" id="IPR015943">
    <property type="entry name" value="WD40/YVTN_repeat-like_dom_sf"/>
</dbReference>
<evidence type="ECO:0000256" key="3">
    <source>
        <dbReference type="ARBA" id="ARBA00022574"/>
    </source>
</evidence>
<dbReference type="Pfam" id="PF23098">
    <property type="entry name" value="Beta-prop_NOL10_N"/>
    <property type="match status" value="1"/>
</dbReference>
<feature type="domain" description="NUC153" evidence="7">
    <location>
        <begin position="490"/>
        <end position="517"/>
    </location>
</feature>
<feature type="compositionally biased region" description="Acidic residues" evidence="6">
    <location>
        <begin position="527"/>
        <end position="546"/>
    </location>
</feature>
<evidence type="ECO:0000256" key="4">
    <source>
        <dbReference type="ARBA" id="ARBA00022737"/>
    </source>
</evidence>
<accession>A0A8H7Q003</accession>
<dbReference type="AlphaFoldDB" id="A0A8H7Q003"/>
<dbReference type="OrthoDB" id="273340at2759"/>
<dbReference type="GO" id="GO:0032040">
    <property type="term" value="C:small-subunit processome"/>
    <property type="evidence" value="ECO:0007669"/>
    <property type="project" value="TreeGrafter"/>
</dbReference>
<feature type="compositionally biased region" description="Polar residues" evidence="6">
    <location>
        <begin position="635"/>
        <end position="644"/>
    </location>
</feature>
<protein>
    <recommendedName>
        <fullName evidence="12">NUC153 domain-containing protein</fullName>
    </recommendedName>
</protein>
<dbReference type="EMBL" id="JAEPQZ010000004">
    <property type="protein sequence ID" value="KAG2182524.1"/>
    <property type="molecule type" value="Genomic_DNA"/>
</dbReference>
<evidence type="ECO:0000256" key="5">
    <source>
        <dbReference type="ARBA" id="ARBA00023242"/>
    </source>
</evidence>
<comment type="caution">
    <text evidence="10">The sequence shown here is derived from an EMBL/GenBank/DDBJ whole genome shotgun (WGS) entry which is preliminary data.</text>
</comment>
<dbReference type="PANTHER" id="PTHR14927">
    <property type="entry name" value="NUCLEOLAR PROTEIN 10"/>
    <property type="match status" value="1"/>
</dbReference>
<dbReference type="Proteomes" id="UP000654370">
    <property type="component" value="Unassembled WGS sequence"/>
</dbReference>
<reference evidence="10" key="1">
    <citation type="submission" date="2020-12" db="EMBL/GenBank/DDBJ databases">
        <title>Metabolic potential, ecology and presence of endohyphal bacteria is reflected in genomic diversity of Mucoromycotina.</title>
        <authorList>
            <person name="Muszewska A."/>
            <person name="Okrasinska A."/>
            <person name="Steczkiewicz K."/>
            <person name="Drgas O."/>
            <person name="Orlowska M."/>
            <person name="Perlinska-Lenart U."/>
            <person name="Aleksandrzak-Piekarczyk T."/>
            <person name="Szatraj K."/>
            <person name="Zielenkiewicz U."/>
            <person name="Pilsyk S."/>
            <person name="Malc E."/>
            <person name="Mieczkowski P."/>
            <person name="Kruszewska J.S."/>
            <person name="Biernat P."/>
            <person name="Pawlowska J."/>
        </authorList>
    </citation>
    <scope>NUCLEOTIDE SEQUENCE</scope>
    <source>
        <strain evidence="10">WA0000067209</strain>
    </source>
</reference>
<comment type="similarity">
    <text evidence="2">Belongs to the WD repeat NOL10/ENP2 family.</text>
</comment>
<comment type="subcellular location">
    <subcellularLocation>
        <location evidence="1">Nucleus</location>
        <location evidence="1">Nucleolus</location>
    </subcellularLocation>
</comment>
<feature type="domain" description="Nucleolar protein 10-like second" evidence="8">
    <location>
        <begin position="382"/>
        <end position="430"/>
    </location>
</feature>
<keyword evidence="4" id="KW-0677">Repeat</keyword>
<name>A0A8H7Q003_MORIS</name>
<gene>
    <name evidence="10" type="ORF">INT43_007455</name>
</gene>
<feature type="region of interest" description="Disordered" evidence="6">
    <location>
        <begin position="523"/>
        <end position="692"/>
    </location>
</feature>
<dbReference type="Pfam" id="PF23097">
    <property type="entry name" value="NOL10_2nd"/>
    <property type="match status" value="1"/>
</dbReference>
<dbReference type="InterPro" id="IPR056550">
    <property type="entry name" value="NOL10_2nd"/>
</dbReference>
<feature type="domain" description="Nucleolar protein 10-like N-terminal" evidence="9">
    <location>
        <begin position="3"/>
        <end position="377"/>
    </location>
</feature>
<evidence type="ECO:0000259" key="8">
    <source>
        <dbReference type="Pfam" id="PF23097"/>
    </source>
</evidence>
<dbReference type="Pfam" id="PF08159">
    <property type="entry name" value="NUC153"/>
    <property type="match status" value="1"/>
</dbReference>